<dbReference type="InterPro" id="IPR000412">
    <property type="entry name" value="ABC_2_transport"/>
</dbReference>
<keyword evidence="3 5" id="KW-1133">Transmembrane helix</keyword>
<feature type="transmembrane region" description="Helical" evidence="5">
    <location>
        <begin position="41"/>
        <end position="63"/>
    </location>
</feature>
<evidence type="ECO:0000313" key="7">
    <source>
        <dbReference type="EMBL" id="MDF9407128.1"/>
    </source>
</evidence>
<proteinExistence type="inferred from homology"/>
<dbReference type="PROSITE" id="PS51012">
    <property type="entry name" value="ABC_TM2"/>
    <property type="match status" value="1"/>
</dbReference>
<accession>A0A9X4H297</accession>
<feature type="transmembrane region" description="Helical" evidence="5">
    <location>
        <begin position="186"/>
        <end position="205"/>
    </location>
</feature>
<dbReference type="PIRSF" id="PIRSF006648">
    <property type="entry name" value="DrrB"/>
    <property type="match status" value="1"/>
</dbReference>
<feature type="transmembrane region" description="Helical" evidence="5">
    <location>
        <begin position="244"/>
        <end position="262"/>
    </location>
</feature>
<keyword evidence="5" id="KW-0813">Transport</keyword>
<comment type="similarity">
    <text evidence="5">Belongs to the ABC-2 integral membrane protein family.</text>
</comment>
<keyword evidence="8" id="KW-1185">Reference proteome</keyword>
<dbReference type="PRINTS" id="PR00164">
    <property type="entry name" value="ABC2TRNSPORT"/>
</dbReference>
<dbReference type="AlphaFoldDB" id="A0A9X4H297"/>
<dbReference type="InterPro" id="IPR047817">
    <property type="entry name" value="ABC2_TM_bact-type"/>
</dbReference>
<evidence type="ECO:0000256" key="5">
    <source>
        <dbReference type="RuleBase" id="RU361157"/>
    </source>
</evidence>
<comment type="subcellular location">
    <subcellularLocation>
        <location evidence="5">Cell membrane</location>
        <topology evidence="5">Multi-pass membrane protein</topology>
    </subcellularLocation>
    <subcellularLocation>
        <location evidence="1">Membrane</location>
        <topology evidence="1">Multi-pass membrane protein</topology>
    </subcellularLocation>
</comment>
<evidence type="ECO:0000259" key="6">
    <source>
        <dbReference type="PROSITE" id="PS51012"/>
    </source>
</evidence>
<dbReference type="InterPro" id="IPR013525">
    <property type="entry name" value="ABC2_TM"/>
</dbReference>
<feature type="domain" description="ABC transmembrane type-2" evidence="6">
    <location>
        <begin position="39"/>
        <end position="265"/>
    </location>
</feature>
<sequence length="268" mass="30272">MVKRKQLFKGITTIPDLSWPLVLKVIYRNLLVFKKTWKANIMFNFIEPMLYLWAMGFGLGVYVNQIEGLSYIDFLAPALIASSAMFSTTYEMTYGSFTRMGHQKIFQGMVATPVSMDDVVMGEILYGTFKGVLYGTVFLIVVAMFGLVKSPWALLTPVPLALMVMSFSILSLIWTSIAPNYDSFGYFFTLLISPMFLFAGVFFPVDNLPAGVRFLPWFTPLYHAVEVIRPLLHGKVAWSNLADLGWLAAFVILTIRLPLAMVKNRLIQ</sequence>
<reference evidence="7" key="1">
    <citation type="submission" date="2022-02" db="EMBL/GenBank/DDBJ databases">
        <authorList>
            <person name="Leng L."/>
        </authorList>
    </citation>
    <scope>NUCLEOTIDE SEQUENCE</scope>
    <source>
        <strain evidence="7">JI</strain>
    </source>
</reference>
<dbReference type="Proteomes" id="UP001154312">
    <property type="component" value="Unassembled WGS sequence"/>
</dbReference>
<evidence type="ECO:0000313" key="8">
    <source>
        <dbReference type="Proteomes" id="UP001154312"/>
    </source>
</evidence>
<keyword evidence="5" id="KW-1003">Cell membrane</keyword>
<name>A0A9X4H297_9FIRM</name>
<dbReference type="GO" id="GO:0140359">
    <property type="term" value="F:ABC-type transporter activity"/>
    <property type="evidence" value="ECO:0007669"/>
    <property type="project" value="InterPro"/>
</dbReference>
<dbReference type="PANTHER" id="PTHR43229">
    <property type="entry name" value="NODULATION PROTEIN J"/>
    <property type="match status" value="1"/>
</dbReference>
<dbReference type="GO" id="GO:0043190">
    <property type="term" value="C:ATP-binding cassette (ABC) transporter complex"/>
    <property type="evidence" value="ECO:0007669"/>
    <property type="project" value="InterPro"/>
</dbReference>
<evidence type="ECO:0000256" key="2">
    <source>
        <dbReference type="ARBA" id="ARBA00022692"/>
    </source>
</evidence>
<evidence type="ECO:0000256" key="3">
    <source>
        <dbReference type="ARBA" id="ARBA00022989"/>
    </source>
</evidence>
<keyword evidence="4 5" id="KW-0472">Membrane</keyword>
<dbReference type="EMBL" id="JAKOAV010000002">
    <property type="protein sequence ID" value="MDF9407128.1"/>
    <property type="molecule type" value="Genomic_DNA"/>
</dbReference>
<feature type="transmembrane region" description="Helical" evidence="5">
    <location>
        <begin position="69"/>
        <end position="90"/>
    </location>
</feature>
<dbReference type="Pfam" id="PF01061">
    <property type="entry name" value="ABC2_membrane"/>
    <property type="match status" value="1"/>
</dbReference>
<feature type="transmembrane region" description="Helical" evidence="5">
    <location>
        <begin position="154"/>
        <end position="174"/>
    </location>
</feature>
<feature type="transmembrane region" description="Helical" evidence="5">
    <location>
        <begin position="131"/>
        <end position="148"/>
    </location>
</feature>
<evidence type="ECO:0000256" key="1">
    <source>
        <dbReference type="ARBA" id="ARBA00004141"/>
    </source>
</evidence>
<dbReference type="PANTHER" id="PTHR43229:SF2">
    <property type="entry name" value="NODULATION PROTEIN J"/>
    <property type="match status" value="1"/>
</dbReference>
<evidence type="ECO:0000256" key="4">
    <source>
        <dbReference type="ARBA" id="ARBA00023136"/>
    </source>
</evidence>
<comment type="caution">
    <text evidence="7">The sequence shown here is derived from an EMBL/GenBank/DDBJ whole genome shotgun (WGS) entry which is preliminary data.</text>
</comment>
<keyword evidence="2 5" id="KW-0812">Transmembrane</keyword>
<dbReference type="InterPro" id="IPR051784">
    <property type="entry name" value="Nod_factor_ABC_transporter"/>
</dbReference>
<gene>
    <name evidence="7" type="ORF">L7E55_01945</name>
</gene>
<dbReference type="RefSeq" id="WP_277442303.1">
    <property type="nucleotide sequence ID" value="NZ_JAKOAV010000002.1"/>
</dbReference>
<organism evidence="7 8">
    <name type="scientific">Pelotomaculum isophthalicicum JI</name>
    <dbReference type="NCBI Taxonomy" id="947010"/>
    <lineage>
        <taxon>Bacteria</taxon>
        <taxon>Bacillati</taxon>
        <taxon>Bacillota</taxon>
        <taxon>Clostridia</taxon>
        <taxon>Eubacteriales</taxon>
        <taxon>Desulfotomaculaceae</taxon>
        <taxon>Pelotomaculum</taxon>
    </lineage>
</organism>
<protein>
    <recommendedName>
        <fullName evidence="5">Transport permease protein</fullName>
    </recommendedName>
</protein>